<dbReference type="Proteomes" id="UP000724672">
    <property type="component" value="Unassembled WGS sequence"/>
</dbReference>
<proteinExistence type="predicted"/>
<dbReference type="RefSeq" id="WP_203366128.1">
    <property type="nucleotide sequence ID" value="NZ_WSFT01000029.1"/>
</dbReference>
<keyword evidence="2" id="KW-1185">Reference proteome</keyword>
<comment type="caution">
    <text evidence="1">The sequence shown here is derived from an EMBL/GenBank/DDBJ whole genome shotgun (WGS) entry which is preliminary data.</text>
</comment>
<gene>
    <name evidence="1" type="ORF">GOQ27_06980</name>
</gene>
<evidence type="ECO:0000313" key="2">
    <source>
        <dbReference type="Proteomes" id="UP000724672"/>
    </source>
</evidence>
<name>A0A942UUF0_9FIRM</name>
<reference evidence="1" key="1">
    <citation type="submission" date="2019-12" db="EMBL/GenBank/DDBJ databases">
        <title>Clostridiaceae gen. nov. sp. nov., isolated from sediment in Xinjiang, China.</title>
        <authorList>
            <person name="Zhang R."/>
        </authorList>
    </citation>
    <scope>NUCLEOTIDE SEQUENCE</scope>
    <source>
        <strain evidence="1">D2Q-11</strain>
    </source>
</reference>
<evidence type="ECO:0000313" key="1">
    <source>
        <dbReference type="EMBL" id="MBS4538200.1"/>
    </source>
</evidence>
<sequence length="56" mass="6775">MIAELIPYKSFKEKIKIVREEQKKNRYIEIWENSIYSATKFSEMGVEDEEYKGQIL</sequence>
<organism evidence="1 2">
    <name type="scientific">Anaeromonas frigoriresistens</name>
    <dbReference type="NCBI Taxonomy" id="2683708"/>
    <lineage>
        <taxon>Bacteria</taxon>
        <taxon>Bacillati</taxon>
        <taxon>Bacillota</taxon>
        <taxon>Tissierellia</taxon>
        <taxon>Tissierellales</taxon>
        <taxon>Thermohalobacteraceae</taxon>
        <taxon>Anaeromonas</taxon>
    </lineage>
</organism>
<protein>
    <submittedName>
        <fullName evidence="1">Uncharacterized protein</fullName>
    </submittedName>
</protein>
<dbReference type="AlphaFoldDB" id="A0A942UUF0"/>
<accession>A0A942UUF0</accession>
<dbReference type="EMBL" id="WSFT01000029">
    <property type="protein sequence ID" value="MBS4538200.1"/>
    <property type="molecule type" value="Genomic_DNA"/>
</dbReference>